<evidence type="ECO:0008006" key="3">
    <source>
        <dbReference type="Google" id="ProtNLM"/>
    </source>
</evidence>
<name>A0A9D4IGN8_DREPO</name>
<proteinExistence type="predicted"/>
<evidence type="ECO:0000313" key="2">
    <source>
        <dbReference type="Proteomes" id="UP000828390"/>
    </source>
</evidence>
<evidence type="ECO:0000313" key="1">
    <source>
        <dbReference type="EMBL" id="KAH3773420.1"/>
    </source>
</evidence>
<dbReference type="Proteomes" id="UP000828390">
    <property type="component" value="Unassembled WGS sequence"/>
</dbReference>
<comment type="caution">
    <text evidence="1">The sequence shown here is derived from an EMBL/GenBank/DDBJ whole genome shotgun (WGS) entry which is preliminary data.</text>
</comment>
<dbReference type="EMBL" id="JAIWYP010000009">
    <property type="protein sequence ID" value="KAH3773420.1"/>
    <property type="molecule type" value="Genomic_DNA"/>
</dbReference>
<keyword evidence="2" id="KW-1185">Reference proteome</keyword>
<dbReference type="AlphaFoldDB" id="A0A9D4IGN8"/>
<sequence>MCRLTVIMGQTHYLQKMKMSDIGHGYSLMDIQYMAWDYAMSLHKPVKAKEHLSQGWMYSFLSRWEELKVVKHPRKTLTSTSKS</sequence>
<accession>A0A9D4IGN8</accession>
<reference evidence="1" key="2">
    <citation type="submission" date="2020-11" db="EMBL/GenBank/DDBJ databases">
        <authorList>
            <person name="McCartney M.A."/>
            <person name="Auch B."/>
            <person name="Kono T."/>
            <person name="Mallez S."/>
            <person name="Becker A."/>
            <person name="Gohl D.M."/>
            <person name="Silverstein K.A.T."/>
            <person name="Koren S."/>
            <person name="Bechman K.B."/>
            <person name="Herman A."/>
            <person name="Abrahante J.E."/>
            <person name="Garbe J."/>
        </authorList>
    </citation>
    <scope>NUCLEOTIDE SEQUENCE</scope>
    <source>
        <strain evidence="1">Duluth1</strain>
        <tissue evidence="1">Whole animal</tissue>
    </source>
</reference>
<reference evidence="1" key="1">
    <citation type="journal article" date="2019" name="bioRxiv">
        <title>The Genome of the Zebra Mussel, Dreissena polymorpha: A Resource for Invasive Species Research.</title>
        <authorList>
            <person name="McCartney M.A."/>
            <person name="Auch B."/>
            <person name="Kono T."/>
            <person name="Mallez S."/>
            <person name="Zhang Y."/>
            <person name="Obille A."/>
            <person name="Becker A."/>
            <person name="Abrahante J.E."/>
            <person name="Garbe J."/>
            <person name="Badalamenti J.P."/>
            <person name="Herman A."/>
            <person name="Mangelson H."/>
            <person name="Liachko I."/>
            <person name="Sullivan S."/>
            <person name="Sone E.D."/>
            <person name="Koren S."/>
            <person name="Silverstein K.A.T."/>
            <person name="Beckman K.B."/>
            <person name="Gohl D.M."/>
        </authorList>
    </citation>
    <scope>NUCLEOTIDE SEQUENCE</scope>
    <source>
        <strain evidence="1">Duluth1</strain>
        <tissue evidence="1">Whole animal</tissue>
    </source>
</reference>
<protein>
    <recommendedName>
        <fullName evidence="3">HTH CENPB-type domain-containing protein</fullName>
    </recommendedName>
</protein>
<gene>
    <name evidence="1" type="ORF">DPMN_174781</name>
</gene>
<organism evidence="1 2">
    <name type="scientific">Dreissena polymorpha</name>
    <name type="common">Zebra mussel</name>
    <name type="synonym">Mytilus polymorpha</name>
    <dbReference type="NCBI Taxonomy" id="45954"/>
    <lineage>
        <taxon>Eukaryota</taxon>
        <taxon>Metazoa</taxon>
        <taxon>Spiralia</taxon>
        <taxon>Lophotrochozoa</taxon>
        <taxon>Mollusca</taxon>
        <taxon>Bivalvia</taxon>
        <taxon>Autobranchia</taxon>
        <taxon>Heteroconchia</taxon>
        <taxon>Euheterodonta</taxon>
        <taxon>Imparidentia</taxon>
        <taxon>Neoheterodontei</taxon>
        <taxon>Myida</taxon>
        <taxon>Dreissenoidea</taxon>
        <taxon>Dreissenidae</taxon>
        <taxon>Dreissena</taxon>
    </lineage>
</organism>